<evidence type="ECO:0000313" key="2">
    <source>
        <dbReference type="Proteomes" id="UP000829398"/>
    </source>
</evidence>
<dbReference type="EMBL" id="CM039176">
    <property type="protein sequence ID" value="KAH9717724.1"/>
    <property type="molecule type" value="Genomic_DNA"/>
</dbReference>
<name>A0ACB8JJK9_CITSI</name>
<proteinExistence type="predicted"/>
<comment type="caution">
    <text evidence="1">The sequence shown here is derived from an EMBL/GenBank/DDBJ whole genome shotgun (WGS) entry which is preliminary data.</text>
</comment>
<protein>
    <submittedName>
        <fullName evidence="1">Non-specific serine/threonine protein kinase</fullName>
    </submittedName>
</protein>
<reference evidence="2" key="1">
    <citation type="journal article" date="2023" name="Hortic. Res.">
        <title>A chromosome-level phased genome enabling allele-level studies in sweet orange: a case study on citrus Huanglongbing tolerance.</title>
        <authorList>
            <person name="Wu B."/>
            <person name="Yu Q."/>
            <person name="Deng Z."/>
            <person name="Duan Y."/>
            <person name="Luo F."/>
            <person name="Gmitter F. Jr."/>
        </authorList>
    </citation>
    <scope>NUCLEOTIDE SEQUENCE [LARGE SCALE GENOMIC DNA]</scope>
    <source>
        <strain evidence="2">cv. Valencia</strain>
    </source>
</reference>
<keyword evidence="1" id="KW-0723">Serine/threonine-protein kinase</keyword>
<accession>A0ACB8JJK9</accession>
<keyword evidence="2" id="KW-1185">Reference proteome</keyword>
<sequence length="647" mass="72398">MAKRIYIFLLIVYLLSKSKAQSPQSNKNITPGSTLYTNSTPNFWLSASGRFAFGFYPSGNGFRVGIWIVGSSSPTNNTIVVWTARREDPVVSSGAALQFSVDGSRVLLLNSNDEVQSIAELNKSAVAASMLDSGGDGRLYLENSTGYTVKNLTEGGLSVNRTNLYRATFDVDGIFRLYQHQVGTNGSLSSKIVWAAINEEDRCQVKGTCGLNSYCSLRGSGTACLCPPGFIYNDQQRPQDGCKLNFPTGDDCLEDQGSNIYNISHLENIYWELDEYDLINLIPDEETCSNACLGDCNCVVATYDDPVCYKHKLPLRFGIKNDSSRIKSLVKLRHHPMASKSPDVVQEISLRSFSYEQLVSATENFKEEIGRGGSGRVFKGYINGGKEIAVKKLIKLVEEGEMEFRNEMKIIGRTHHKNLVHLVGFCSEGSNRLLVYEFMKNGSLGDLLFKSEERVNWSERRRIALEIANGLHYLHDECETRIIHCDIKPQNILMDESRTAKISDFGLSKLLKPDQTRTYTMARGTRGYAAPEWYNNNAPITSKADVYSFGVMLLEIICCRKKVDASLRDEEVVLVDWVYQCYRAGELQLLKSEELDASMEEFEKMVKIGLWCVEPELSLRPAMKQVISMMEGIVVTPPPLSYSSVRG</sequence>
<gene>
    <name evidence="1" type="ORF">KPL71_021934</name>
</gene>
<keyword evidence="1" id="KW-0808">Transferase</keyword>
<organism evidence="1 2">
    <name type="scientific">Citrus sinensis</name>
    <name type="common">Sweet orange</name>
    <name type="synonym">Citrus aurantium var. sinensis</name>
    <dbReference type="NCBI Taxonomy" id="2711"/>
    <lineage>
        <taxon>Eukaryota</taxon>
        <taxon>Viridiplantae</taxon>
        <taxon>Streptophyta</taxon>
        <taxon>Embryophyta</taxon>
        <taxon>Tracheophyta</taxon>
        <taxon>Spermatophyta</taxon>
        <taxon>Magnoliopsida</taxon>
        <taxon>eudicotyledons</taxon>
        <taxon>Gunneridae</taxon>
        <taxon>Pentapetalae</taxon>
        <taxon>rosids</taxon>
        <taxon>malvids</taxon>
        <taxon>Sapindales</taxon>
        <taxon>Rutaceae</taxon>
        <taxon>Aurantioideae</taxon>
        <taxon>Citrus</taxon>
    </lineage>
</organism>
<keyword evidence="1" id="KW-0418">Kinase</keyword>
<dbReference type="Proteomes" id="UP000829398">
    <property type="component" value="Chromosome 7"/>
</dbReference>
<evidence type="ECO:0000313" key="1">
    <source>
        <dbReference type="EMBL" id="KAH9717724.1"/>
    </source>
</evidence>